<evidence type="ECO:0000256" key="11">
    <source>
        <dbReference type="ARBA" id="ARBA00023180"/>
    </source>
</evidence>
<dbReference type="GO" id="GO:0004984">
    <property type="term" value="F:olfactory receptor activity"/>
    <property type="evidence" value="ECO:0007669"/>
    <property type="project" value="InterPro"/>
</dbReference>
<dbReference type="AlphaFoldDB" id="A0AAV2J9E3"/>
<protein>
    <recommendedName>
        <fullName evidence="14">Olfactory receptor</fullName>
    </recommendedName>
</protein>
<feature type="transmembrane region" description="Helical" evidence="14">
    <location>
        <begin position="191"/>
        <end position="212"/>
    </location>
</feature>
<organism evidence="16 17">
    <name type="scientific">Knipowitschia caucasica</name>
    <name type="common">Caucasian dwarf goby</name>
    <name type="synonym">Pomatoschistus caucasicus</name>
    <dbReference type="NCBI Taxonomy" id="637954"/>
    <lineage>
        <taxon>Eukaryota</taxon>
        <taxon>Metazoa</taxon>
        <taxon>Chordata</taxon>
        <taxon>Craniata</taxon>
        <taxon>Vertebrata</taxon>
        <taxon>Euteleostomi</taxon>
        <taxon>Actinopterygii</taxon>
        <taxon>Neopterygii</taxon>
        <taxon>Teleostei</taxon>
        <taxon>Neoteleostei</taxon>
        <taxon>Acanthomorphata</taxon>
        <taxon>Gobiaria</taxon>
        <taxon>Gobiiformes</taxon>
        <taxon>Gobioidei</taxon>
        <taxon>Gobiidae</taxon>
        <taxon>Gobiinae</taxon>
        <taxon>Knipowitschia</taxon>
    </lineage>
</organism>
<keyword evidence="10 13" id="KW-0675">Receptor</keyword>
<dbReference type="PROSITE" id="PS50262">
    <property type="entry name" value="G_PROTEIN_RECEP_F1_2"/>
    <property type="match status" value="1"/>
</dbReference>
<keyword evidence="5 14" id="KW-0552">Olfaction</keyword>
<evidence type="ECO:0000256" key="1">
    <source>
        <dbReference type="ARBA" id="ARBA00004651"/>
    </source>
</evidence>
<evidence type="ECO:0000313" key="16">
    <source>
        <dbReference type="EMBL" id="CAL1572858.1"/>
    </source>
</evidence>
<dbReference type="Proteomes" id="UP001497482">
    <property type="component" value="Chromosome 11"/>
</dbReference>
<dbReference type="InterPro" id="IPR017452">
    <property type="entry name" value="GPCR_Rhodpsn_7TM"/>
</dbReference>
<dbReference type="GO" id="GO:0004930">
    <property type="term" value="F:G protein-coupled receptor activity"/>
    <property type="evidence" value="ECO:0007669"/>
    <property type="project" value="UniProtKB-KW"/>
</dbReference>
<evidence type="ECO:0000256" key="8">
    <source>
        <dbReference type="ARBA" id="ARBA00023136"/>
    </source>
</evidence>
<evidence type="ECO:0000256" key="7">
    <source>
        <dbReference type="ARBA" id="ARBA00023040"/>
    </source>
</evidence>
<feature type="domain" description="G-protein coupled receptors family 1 profile" evidence="15">
    <location>
        <begin position="91"/>
        <end position="339"/>
    </location>
</feature>
<sequence>MVLQTHLVEDYDTAVQTHLVEDDGTADTPGEGQWYCKLTWWRTQTHLVEDGGTMENSSSFLFELSGLDVSVSQRHVYVGLALWSYGVTLLFNVLLVVAVAVQKALHQPMYVFIANVCVNGMFGASSFYPKLVHDLLRGLGTVTYSGCIVQMCAIYTYVFCEFTSLTVMALDRYLAICRPLSYHSVMTRRTLVQLLALTWALALLETMTGAVLTTRLPLCGTRLSKFFCTNWEVVKLSCSDTTANNIFSYVLLLWQVLQTALIVGSYVGLVRAALRSQADRSRVLQTCVPHLLVLLLFLVSNTFDFMFSRYGVGVVGTALSNVLAAEFLVVPPLLNPVIYGIKMQQIRSPITALLHRLFRRTEAAR</sequence>
<feature type="transmembrane region" description="Helical" evidence="14">
    <location>
        <begin position="312"/>
        <end position="334"/>
    </location>
</feature>
<keyword evidence="3 14" id="KW-0716">Sensory transduction</keyword>
<evidence type="ECO:0000256" key="13">
    <source>
        <dbReference type="RuleBase" id="RU000688"/>
    </source>
</evidence>
<evidence type="ECO:0000256" key="12">
    <source>
        <dbReference type="ARBA" id="ARBA00023224"/>
    </source>
</evidence>
<comment type="similarity">
    <text evidence="13">Belongs to the G-protein coupled receptor 1 family.</text>
</comment>
<keyword evidence="17" id="KW-1185">Reference proteome</keyword>
<keyword evidence="11" id="KW-0325">Glycoprotein</keyword>
<keyword evidence="4 13" id="KW-0812">Transmembrane</keyword>
<evidence type="ECO:0000256" key="2">
    <source>
        <dbReference type="ARBA" id="ARBA00022475"/>
    </source>
</evidence>
<dbReference type="PROSITE" id="PS00237">
    <property type="entry name" value="G_PROTEIN_RECEP_F1_1"/>
    <property type="match status" value="1"/>
</dbReference>
<dbReference type="PANTHER" id="PTHR26451:SF871">
    <property type="entry name" value="ODORANT RECEPTOR-RELATED"/>
    <property type="match status" value="1"/>
</dbReference>
<dbReference type="EMBL" id="OZ035833">
    <property type="protein sequence ID" value="CAL1572858.1"/>
    <property type="molecule type" value="Genomic_DNA"/>
</dbReference>
<evidence type="ECO:0000256" key="5">
    <source>
        <dbReference type="ARBA" id="ARBA00022725"/>
    </source>
</evidence>
<dbReference type="GO" id="GO:0005886">
    <property type="term" value="C:plasma membrane"/>
    <property type="evidence" value="ECO:0007669"/>
    <property type="project" value="UniProtKB-SubCell"/>
</dbReference>
<dbReference type="PANTHER" id="PTHR26451">
    <property type="entry name" value="G_PROTEIN_RECEP_F1_2 DOMAIN-CONTAINING PROTEIN"/>
    <property type="match status" value="1"/>
</dbReference>
<proteinExistence type="inferred from homology"/>
<evidence type="ECO:0000256" key="6">
    <source>
        <dbReference type="ARBA" id="ARBA00022989"/>
    </source>
</evidence>
<keyword evidence="6 14" id="KW-1133">Transmembrane helix</keyword>
<feature type="transmembrane region" description="Helical" evidence="14">
    <location>
        <begin position="282"/>
        <end position="300"/>
    </location>
</feature>
<evidence type="ECO:0000313" key="17">
    <source>
        <dbReference type="Proteomes" id="UP001497482"/>
    </source>
</evidence>
<keyword evidence="7 13" id="KW-0297">G-protein coupled receptor</keyword>
<keyword evidence="8 14" id="KW-0472">Membrane</keyword>
<keyword evidence="2 14" id="KW-1003">Cell membrane</keyword>
<keyword evidence="9" id="KW-1015">Disulfide bond</keyword>
<dbReference type="InterPro" id="IPR052921">
    <property type="entry name" value="GPCR1_Superfamily_Member"/>
</dbReference>
<feature type="transmembrane region" description="Helical" evidence="14">
    <location>
        <begin position="246"/>
        <end position="270"/>
    </location>
</feature>
<dbReference type="InterPro" id="IPR000725">
    <property type="entry name" value="Olfact_rcpt"/>
</dbReference>
<dbReference type="SUPFAM" id="SSF81321">
    <property type="entry name" value="Family A G protein-coupled receptor-like"/>
    <property type="match status" value="1"/>
</dbReference>
<dbReference type="InterPro" id="IPR000276">
    <property type="entry name" value="GPCR_Rhodpsn"/>
</dbReference>
<dbReference type="Gene3D" id="1.20.1070.10">
    <property type="entry name" value="Rhodopsin 7-helix transmembrane proteins"/>
    <property type="match status" value="1"/>
</dbReference>
<feature type="transmembrane region" description="Helical" evidence="14">
    <location>
        <begin position="148"/>
        <end position="170"/>
    </location>
</feature>
<accession>A0AAV2J9E3</accession>
<evidence type="ECO:0000256" key="3">
    <source>
        <dbReference type="ARBA" id="ARBA00022606"/>
    </source>
</evidence>
<evidence type="ECO:0000256" key="10">
    <source>
        <dbReference type="ARBA" id="ARBA00023170"/>
    </source>
</evidence>
<feature type="transmembrane region" description="Helical" evidence="14">
    <location>
        <begin position="108"/>
        <end position="128"/>
    </location>
</feature>
<keyword evidence="12 13" id="KW-0807">Transducer</keyword>
<dbReference type="GO" id="GO:0005549">
    <property type="term" value="F:odorant binding"/>
    <property type="evidence" value="ECO:0007669"/>
    <property type="project" value="TreeGrafter"/>
</dbReference>
<reference evidence="16 17" key="1">
    <citation type="submission" date="2024-04" db="EMBL/GenBank/DDBJ databases">
        <authorList>
            <person name="Waldvogel A.-M."/>
            <person name="Schoenle A."/>
        </authorList>
    </citation>
    <scope>NUCLEOTIDE SEQUENCE [LARGE SCALE GENOMIC DNA]</scope>
</reference>
<evidence type="ECO:0000256" key="4">
    <source>
        <dbReference type="ARBA" id="ARBA00022692"/>
    </source>
</evidence>
<evidence type="ECO:0000256" key="14">
    <source>
        <dbReference type="RuleBase" id="RU363047"/>
    </source>
</evidence>
<evidence type="ECO:0000256" key="9">
    <source>
        <dbReference type="ARBA" id="ARBA00023157"/>
    </source>
</evidence>
<dbReference type="FunFam" id="1.20.1070.10:FF:000024">
    <property type="entry name" value="Olfactory receptor"/>
    <property type="match status" value="1"/>
</dbReference>
<comment type="subcellular location">
    <subcellularLocation>
        <location evidence="1 14">Cell membrane</location>
        <topology evidence="1 14">Multi-pass membrane protein</topology>
    </subcellularLocation>
</comment>
<name>A0AAV2J9E3_KNICA</name>
<evidence type="ECO:0000259" key="15">
    <source>
        <dbReference type="PROSITE" id="PS50262"/>
    </source>
</evidence>
<dbReference type="Pfam" id="PF13853">
    <property type="entry name" value="7tm_4"/>
    <property type="match status" value="1"/>
</dbReference>
<gene>
    <name evidence="16" type="ORF">KC01_LOCUS4857</name>
</gene>
<dbReference type="PRINTS" id="PR00245">
    <property type="entry name" value="OLFACTORYR"/>
</dbReference>
<dbReference type="PRINTS" id="PR00237">
    <property type="entry name" value="GPCRRHODOPSN"/>
</dbReference>
<feature type="transmembrane region" description="Helical" evidence="14">
    <location>
        <begin position="76"/>
        <end position="101"/>
    </location>
</feature>